<evidence type="ECO:0000256" key="10">
    <source>
        <dbReference type="ARBA" id="ARBA00030772"/>
    </source>
</evidence>
<keyword evidence="9" id="KW-0472">Membrane</keyword>
<evidence type="ECO:0000256" key="3">
    <source>
        <dbReference type="ARBA" id="ARBA00021563"/>
    </source>
</evidence>
<evidence type="ECO:0000313" key="11">
    <source>
        <dbReference type="EMBL" id="NZA26596.1"/>
    </source>
</evidence>
<dbReference type="GO" id="GO:0005886">
    <property type="term" value="C:plasma membrane"/>
    <property type="evidence" value="ECO:0007669"/>
    <property type="project" value="UniProtKB-SubCell"/>
</dbReference>
<keyword evidence="7" id="KW-0812">Transmembrane</keyword>
<proteinExistence type="inferred from homology"/>
<dbReference type="EMBL" id="JACCKA010000057">
    <property type="protein sequence ID" value="NZA26596.1"/>
    <property type="molecule type" value="Genomic_DNA"/>
</dbReference>
<evidence type="ECO:0000313" key="12">
    <source>
        <dbReference type="Proteomes" id="UP000578091"/>
    </source>
</evidence>
<comment type="similarity">
    <text evidence="2">Belongs to the GSP N family.</text>
</comment>
<evidence type="ECO:0000256" key="8">
    <source>
        <dbReference type="ARBA" id="ARBA00022927"/>
    </source>
</evidence>
<dbReference type="Pfam" id="PF01203">
    <property type="entry name" value="T2SSN"/>
    <property type="match status" value="1"/>
</dbReference>
<name>A0A853JBH2_9GAMM</name>
<dbReference type="GO" id="GO:0015628">
    <property type="term" value="P:protein secretion by the type II secretion system"/>
    <property type="evidence" value="ECO:0007669"/>
    <property type="project" value="InterPro"/>
</dbReference>
<evidence type="ECO:0000256" key="1">
    <source>
        <dbReference type="ARBA" id="ARBA00004533"/>
    </source>
</evidence>
<dbReference type="RefSeq" id="WP_180678387.1">
    <property type="nucleotide sequence ID" value="NZ_JACCKA010000057.1"/>
</dbReference>
<organism evidence="11 12">
    <name type="scientific">Luteimonas salinisoli</name>
    <dbReference type="NCBI Taxonomy" id="2752307"/>
    <lineage>
        <taxon>Bacteria</taxon>
        <taxon>Pseudomonadati</taxon>
        <taxon>Pseudomonadota</taxon>
        <taxon>Gammaproteobacteria</taxon>
        <taxon>Lysobacterales</taxon>
        <taxon>Lysobacteraceae</taxon>
        <taxon>Luteimonas</taxon>
    </lineage>
</organism>
<keyword evidence="5" id="KW-1003">Cell membrane</keyword>
<evidence type="ECO:0000256" key="5">
    <source>
        <dbReference type="ARBA" id="ARBA00022475"/>
    </source>
</evidence>
<evidence type="ECO:0000256" key="9">
    <source>
        <dbReference type="ARBA" id="ARBA00023136"/>
    </source>
</evidence>
<dbReference type="GO" id="GO:0015627">
    <property type="term" value="C:type II protein secretion system complex"/>
    <property type="evidence" value="ECO:0007669"/>
    <property type="project" value="InterPro"/>
</dbReference>
<keyword evidence="8" id="KW-0653">Protein transport</keyword>
<comment type="caution">
    <text evidence="11">The sequence shown here is derived from an EMBL/GenBank/DDBJ whole genome shotgun (WGS) entry which is preliminary data.</text>
</comment>
<sequence length="238" mass="24370">MSARGLAWLFALALPPMLGLSLPLRLALGLSDLEQAGLGASAASGSLWQGRLHDARLHGRALGDVGVRLSPWPLLTGTRELVVRGATLRASLLQGARRGIRDANGTLVLEDPGLAPGLAVVLDADAARLVFAGDACRSASGRIGLALHPAAGGDPLAVFEGTVACDGRAATVAWTPSGTAPGPFAGLRIDARLEPDGAWRLRSVVPRVDDARDAAALELAGFRAGPAGWSRTDSGSFP</sequence>
<dbReference type="InterPro" id="IPR022792">
    <property type="entry name" value="T2SS_protein-GspN"/>
</dbReference>
<gene>
    <name evidence="11" type="primary">gspN</name>
    <name evidence="11" type="ORF">H0E84_09380</name>
</gene>
<protein>
    <recommendedName>
        <fullName evidence="3">Type II secretion system protein N</fullName>
    </recommendedName>
    <alternativeName>
        <fullName evidence="10">General secretion pathway protein N</fullName>
    </alternativeName>
</protein>
<keyword evidence="12" id="KW-1185">Reference proteome</keyword>
<evidence type="ECO:0000256" key="6">
    <source>
        <dbReference type="ARBA" id="ARBA00022519"/>
    </source>
</evidence>
<keyword evidence="6" id="KW-0997">Cell inner membrane</keyword>
<reference evidence="11 12" key="1">
    <citation type="submission" date="2020-07" db="EMBL/GenBank/DDBJ databases">
        <title>Luteimonas sp. SJ-92.</title>
        <authorList>
            <person name="Huang X.-X."/>
            <person name="Xu L."/>
            <person name="Sun J.-Q."/>
        </authorList>
    </citation>
    <scope>NUCLEOTIDE SEQUENCE [LARGE SCALE GENOMIC DNA]</scope>
    <source>
        <strain evidence="11 12">SJ-92</strain>
    </source>
</reference>
<keyword evidence="4" id="KW-0813">Transport</keyword>
<dbReference type="AlphaFoldDB" id="A0A853JBH2"/>
<evidence type="ECO:0000256" key="4">
    <source>
        <dbReference type="ARBA" id="ARBA00022448"/>
    </source>
</evidence>
<evidence type="ECO:0000256" key="7">
    <source>
        <dbReference type="ARBA" id="ARBA00022692"/>
    </source>
</evidence>
<comment type="subcellular location">
    <subcellularLocation>
        <location evidence="1">Cell inner membrane</location>
    </subcellularLocation>
</comment>
<evidence type="ECO:0000256" key="2">
    <source>
        <dbReference type="ARBA" id="ARBA00007208"/>
    </source>
</evidence>
<accession>A0A853JBH2</accession>
<dbReference type="Proteomes" id="UP000578091">
    <property type="component" value="Unassembled WGS sequence"/>
</dbReference>